<dbReference type="PANTHER" id="PTHR15407:SF41">
    <property type="entry name" value="FUKUTIN"/>
    <property type="match status" value="1"/>
</dbReference>
<organism evidence="6 7">
    <name type="scientific">Caenorhabditis remanei</name>
    <name type="common">Caenorhabditis vulgaris</name>
    <dbReference type="NCBI Taxonomy" id="31234"/>
    <lineage>
        <taxon>Eukaryota</taxon>
        <taxon>Metazoa</taxon>
        <taxon>Ecdysozoa</taxon>
        <taxon>Nematoda</taxon>
        <taxon>Chromadorea</taxon>
        <taxon>Rhabditida</taxon>
        <taxon>Rhabditina</taxon>
        <taxon>Rhabditomorpha</taxon>
        <taxon>Rhabditoidea</taxon>
        <taxon>Rhabditidae</taxon>
        <taxon>Peloderinae</taxon>
        <taxon>Caenorhabditis</taxon>
    </lineage>
</organism>
<keyword evidence="4" id="KW-0472">Membrane</keyword>
<keyword evidence="2" id="KW-0812">Transmembrane</keyword>
<dbReference type="KEGG" id="crq:GCK72_011891"/>
<dbReference type="InterPro" id="IPR009644">
    <property type="entry name" value="FKTN/MNN4/W02B3.4-1"/>
</dbReference>
<gene>
    <name evidence="6" type="ORF">GCK72_011891</name>
</gene>
<reference evidence="6 7" key="1">
    <citation type="submission" date="2019-12" db="EMBL/GenBank/DDBJ databases">
        <title>Chromosome-level assembly of the Caenorhabditis remanei genome.</title>
        <authorList>
            <person name="Teterina A.A."/>
            <person name="Willis J.H."/>
            <person name="Phillips P.C."/>
        </authorList>
    </citation>
    <scope>NUCLEOTIDE SEQUENCE [LARGE SCALE GENOMIC DNA]</scope>
    <source>
        <strain evidence="6 7">PX506</strain>
        <tissue evidence="6">Whole organism</tissue>
    </source>
</reference>
<evidence type="ECO:0000256" key="4">
    <source>
        <dbReference type="ARBA" id="ARBA00023136"/>
    </source>
</evidence>
<evidence type="ECO:0000259" key="5">
    <source>
        <dbReference type="Pfam" id="PF24413"/>
    </source>
</evidence>
<evidence type="ECO:0000313" key="6">
    <source>
        <dbReference type="EMBL" id="KAF1763624.1"/>
    </source>
</evidence>
<name>A0A6A5H9W6_CAERE</name>
<keyword evidence="3" id="KW-1133">Transmembrane helix</keyword>
<dbReference type="RefSeq" id="XP_053588315.1">
    <property type="nucleotide sequence ID" value="XM_053728738.1"/>
</dbReference>
<proteinExistence type="predicted"/>
<dbReference type="Proteomes" id="UP000483820">
    <property type="component" value="Chromosome III"/>
</dbReference>
<evidence type="ECO:0000313" key="7">
    <source>
        <dbReference type="Proteomes" id="UP000483820"/>
    </source>
</evidence>
<dbReference type="PANTHER" id="PTHR15407">
    <property type="entry name" value="FUKUTIN-RELATED"/>
    <property type="match status" value="1"/>
</dbReference>
<dbReference type="InterPro" id="IPR057641">
    <property type="entry name" value="W02B3_4_N"/>
</dbReference>
<evidence type="ECO:0000256" key="1">
    <source>
        <dbReference type="ARBA" id="ARBA00004167"/>
    </source>
</evidence>
<dbReference type="GeneID" id="9819516"/>
<protein>
    <recommendedName>
        <fullName evidence="5">W02B3.4-like N-terminal domain-containing protein</fullName>
    </recommendedName>
</protein>
<comment type="caution">
    <text evidence="6">The sequence shown here is derived from an EMBL/GenBank/DDBJ whole genome shotgun (WGS) entry which is preliminary data.</text>
</comment>
<comment type="subcellular location">
    <subcellularLocation>
        <location evidence="1">Membrane</location>
        <topology evidence="1">Single-pass membrane protein</topology>
    </subcellularLocation>
</comment>
<sequence>MKKYLLFFTFPCFFLFPMMFVYQSSLFGSPQSLTEENDYGTMGPVSFKKRSLKSCESLVSQMNTSIPTLLIDVEFLQMLEKGSCETCTGRPIKIGVDVKHLSATWILEDPRFEVLYFTNESAKDYLDFRSDPRKIVPKKFPTRWVGNVEVPNNIKMFVGFWQRAKFAECLNLHIPRAGAKVRMPARPSSAVLARLRDEVIENEMFPFLNGGTLLGWYRECSVIPHTQDMDISVFAEDYNSGFVEKMERNDSSFMIKRKFGMTNDSFELTLAPKDGFRVFIDVFLMYPGIENGTVTHHWVGGVSPDGTKYKYTYPVYDPWCAADLHGHIFWVTCTPNEKIVKEYGKLWYLDHLTSKYSWNSSGKNVKRNGKWTKEQMKEVYKVFKGVYQKWKKLCSLKYSSKTVFFSKKSGKM</sequence>
<dbReference type="EMBL" id="WUAV01000003">
    <property type="protein sequence ID" value="KAF1763624.1"/>
    <property type="molecule type" value="Genomic_DNA"/>
</dbReference>
<dbReference type="CTD" id="9819516"/>
<dbReference type="AlphaFoldDB" id="A0A6A5H9W6"/>
<dbReference type="Pfam" id="PF24413">
    <property type="entry name" value="W02B3_4_N"/>
    <property type="match status" value="1"/>
</dbReference>
<dbReference type="GO" id="GO:0016020">
    <property type="term" value="C:membrane"/>
    <property type="evidence" value="ECO:0007669"/>
    <property type="project" value="UniProtKB-SubCell"/>
</dbReference>
<evidence type="ECO:0000256" key="3">
    <source>
        <dbReference type="ARBA" id="ARBA00022989"/>
    </source>
</evidence>
<accession>A0A6A5H9W6</accession>
<evidence type="ECO:0000256" key="2">
    <source>
        <dbReference type="ARBA" id="ARBA00022692"/>
    </source>
</evidence>
<feature type="domain" description="W02B3.4-like N-terminal" evidence="5">
    <location>
        <begin position="54"/>
        <end position="168"/>
    </location>
</feature>